<comment type="caution">
    <text evidence="2">The sequence shown here is derived from an EMBL/GenBank/DDBJ whole genome shotgun (WGS) entry which is preliminary data.</text>
</comment>
<name>A0A1E3RFA1_MYCFV</name>
<dbReference type="AlphaFoldDB" id="A0A1E3RFA1"/>
<evidence type="ECO:0000256" key="1">
    <source>
        <dbReference type="SAM" id="MobiDB-lite"/>
    </source>
</evidence>
<protein>
    <submittedName>
        <fullName evidence="2">Uncharacterized protein</fullName>
    </submittedName>
</protein>
<accession>A0A1E3RFA1</accession>
<reference evidence="3" key="1">
    <citation type="submission" date="2016-09" db="EMBL/GenBank/DDBJ databases">
        <authorList>
            <person name="Greninger A.L."/>
            <person name="Jerome K.R."/>
            <person name="Mcnair B."/>
            <person name="Wallis C."/>
            <person name="Fang F."/>
        </authorList>
    </citation>
    <scope>NUCLEOTIDE SEQUENCE [LARGE SCALE GENOMIC DNA]</scope>
    <source>
        <strain evidence="3">M6</strain>
    </source>
</reference>
<dbReference type="STRING" id="1776.BHQ18_18850"/>
<organism evidence="2 3">
    <name type="scientific">Mycolicibacterium flavescens</name>
    <name type="common">Mycobacterium flavescens</name>
    <dbReference type="NCBI Taxonomy" id="1776"/>
    <lineage>
        <taxon>Bacteria</taxon>
        <taxon>Bacillati</taxon>
        <taxon>Actinomycetota</taxon>
        <taxon>Actinomycetes</taxon>
        <taxon>Mycobacteriales</taxon>
        <taxon>Mycobacteriaceae</taxon>
        <taxon>Mycolicibacterium</taxon>
    </lineage>
</organism>
<evidence type="ECO:0000313" key="2">
    <source>
        <dbReference type="EMBL" id="ODQ88533.1"/>
    </source>
</evidence>
<feature type="compositionally biased region" description="Polar residues" evidence="1">
    <location>
        <begin position="75"/>
        <end position="84"/>
    </location>
</feature>
<keyword evidence="3" id="KW-1185">Reference proteome</keyword>
<feature type="region of interest" description="Disordered" evidence="1">
    <location>
        <begin position="65"/>
        <end position="84"/>
    </location>
</feature>
<dbReference type="Proteomes" id="UP000094053">
    <property type="component" value="Unassembled WGS sequence"/>
</dbReference>
<sequence>MSNISSNDLIDDVAPGDLVAVDRDNSTQAAKVVHKEAVEDGFLITYEAPDAQTFEVRYPAGTRVTRSLESKWESDQSPTPHKPV</sequence>
<evidence type="ECO:0000313" key="3">
    <source>
        <dbReference type="Proteomes" id="UP000094053"/>
    </source>
</evidence>
<dbReference type="OrthoDB" id="4628667at2"/>
<proteinExistence type="predicted"/>
<dbReference type="RefSeq" id="WP_069415173.1">
    <property type="nucleotide sequence ID" value="NZ_JACKUL010000012.1"/>
</dbReference>
<gene>
    <name evidence="2" type="ORF">BHQ18_18850</name>
</gene>
<dbReference type="EMBL" id="MIHA01000014">
    <property type="protein sequence ID" value="ODQ88533.1"/>
    <property type="molecule type" value="Genomic_DNA"/>
</dbReference>